<sequence length="446" mass="51987">MININQESVKELLLKLETCDTDFTVIFSGKKSGKVNGLYKQDINEIVIHNKNFKNDNELIYTAIHEYSHHLMWCKYHKIGKVPKHNNEFWSIMYNLIDLAEEKNLYKKYPDESVKKEIQNLVSSAKKINEEIASRYKKLGEIISEIRKETDKHEIRIEDILIRECQLSKKTAEMAEKAYVYNIDSSLGQDLQQTIISEKDNEKQASIIEDIKNGKTIYQAKQNIKPDNPKLVRKQEQLYTNQSSIAAEKVDKEKEAVTRGICLALGQINEGATVKEVLKMADIDKKEAIECKVPEIDIERLEDVFNEIKSSESENNKVIKENQSKEFNSLKPISKQAKKLLEKIISNKKSYPIYVKMNKRENTMTIRYNSSIPSSFPEFVLLVKEFSYGKEYYPIQEIYFYDQEIVGNIELVPTRYFIMGSKKQKQSATHCRLMIEHINRKKISLK</sequence>
<dbReference type="PATRIC" id="fig|999431.4.peg.89"/>
<protein>
    <recommendedName>
        <fullName evidence="2">SprT-like domain-containing protein</fullName>
    </recommendedName>
</protein>
<dbReference type="AlphaFoldDB" id="M2CB08"/>
<organism evidence="1">
    <name type="scientific">Treponema denticola H1-T</name>
    <dbReference type="NCBI Taxonomy" id="999431"/>
    <lineage>
        <taxon>Bacteria</taxon>
        <taxon>Pseudomonadati</taxon>
        <taxon>Spirochaetota</taxon>
        <taxon>Spirochaetia</taxon>
        <taxon>Spirochaetales</taxon>
        <taxon>Treponemataceae</taxon>
        <taxon>Treponema</taxon>
    </lineage>
</organism>
<dbReference type="EMBL" id="AGDW01000001">
    <property type="protein sequence ID" value="EMB34547.1"/>
    <property type="molecule type" value="Genomic_DNA"/>
</dbReference>
<accession>M2CB08</accession>
<dbReference type="HOGENOM" id="CLU_615289_0_0_12"/>
<comment type="caution">
    <text evidence="1">The sequence shown here is derived from an EMBL/GenBank/DDBJ whole genome shotgun (WGS) entry which is preliminary data.</text>
</comment>
<reference evidence="1" key="1">
    <citation type="submission" date="2012-01" db="EMBL/GenBank/DDBJ databases">
        <title>The Genome Sequence of Treponema denticola H1-T.</title>
        <authorList>
            <consortium name="The Broad Institute Genome Sequencing Platform"/>
            <person name="Earl A."/>
            <person name="Ward D."/>
            <person name="Feldgarden M."/>
            <person name="Gevers D."/>
            <person name="Blanton J.M."/>
            <person name="Fenno C.J."/>
            <person name="Baranova O.V."/>
            <person name="Mathney J."/>
            <person name="Dewhirst F.E."/>
            <person name="Izard J."/>
            <person name="Young S.K."/>
            <person name="Zeng Q."/>
            <person name="Gargeya S."/>
            <person name="Fitzgerald M."/>
            <person name="Haas B."/>
            <person name="Abouelleil A."/>
            <person name="Alvarado L."/>
            <person name="Arachchi H.M."/>
            <person name="Berlin A."/>
            <person name="Chapman S.B."/>
            <person name="Gearin G."/>
            <person name="Goldberg J."/>
            <person name="Griggs A."/>
            <person name="Gujja S."/>
            <person name="Hansen M."/>
            <person name="Heiman D."/>
            <person name="Howarth C."/>
            <person name="Larimer J."/>
            <person name="Lui A."/>
            <person name="MacDonald P.J.P."/>
            <person name="McCowen C."/>
            <person name="Montmayeur A."/>
            <person name="Murphy C."/>
            <person name="Neiman D."/>
            <person name="Pearson M."/>
            <person name="Priest M."/>
            <person name="Roberts A."/>
            <person name="Saif S."/>
            <person name="Shea T."/>
            <person name="Sisk P."/>
            <person name="Stolte C."/>
            <person name="Sykes S."/>
            <person name="Wortman J."/>
            <person name="Nusbaum C."/>
            <person name="Birren B."/>
        </authorList>
    </citation>
    <scope>NUCLEOTIDE SEQUENCE [LARGE SCALE GENOMIC DNA]</scope>
    <source>
        <strain evidence="1">H1-T</strain>
    </source>
</reference>
<evidence type="ECO:0000313" key="1">
    <source>
        <dbReference type="EMBL" id="EMB34547.1"/>
    </source>
</evidence>
<evidence type="ECO:0008006" key="2">
    <source>
        <dbReference type="Google" id="ProtNLM"/>
    </source>
</evidence>
<proteinExistence type="predicted"/>
<gene>
    <name evidence="1" type="ORF">HMPREF9725_00086</name>
</gene>
<dbReference type="RefSeq" id="WP_002686772.1">
    <property type="nucleotide sequence ID" value="NZ_CM001794.1"/>
</dbReference>
<name>M2CB08_TREDN</name>
<dbReference type="Proteomes" id="UP000011708">
    <property type="component" value="Chromosome"/>
</dbReference>